<dbReference type="PROSITE" id="PS52016">
    <property type="entry name" value="TONB_DEPENDENT_REC_3"/>
    <property type="match status" value="1"/>
</dbReference>
<dbReference type="GeneID" id="81471830"/>
<evidence type="ECO:0000256" key="7">
    <source>
        <dbReference type="PROSITE-ProRule" id="PRU01360"/>
    </source>
</evidence>
<keyword evidence="8" id="KW-0732">Signal</keyword>
<evidence type="ECO:0000256" key="5">
    <source>
        <dbReference type="ARBA" id="ARBA00023136"/>
    </source>
</evidence>
<name>A0A7G9T9L5_PSEMX</name>
<comment type="subcellular location">
    <subcellularLocation>
        <location evidence="1 7">Cell outer membrane</location>
        <topology evidence="1 7">Multi-pass membrane protein</topology>
    </subcellularLocation>
</comment>
<organism evidence="10 11">
    <name type="scientific">Pseudoxanthomonas mexicana</name>
    <dbReference type="NCBI Taxonomy" id="128785"/>
    <lineage>
        <taxon>Bacteria</taxon>
        <taxon>Pseudomonadati</taxon>
        <taxon>Pseudomonadota</taxon>
        <taxon>Gammaproteobacteria</taxon>
        <taxon>Lysobacterales</taxon>
        <taxon>Lysobacteraceae</taxon>
        <taxon>Pseudoxanthomonas</taxon>
    </lineage>
</organism>
<accession>A0A7G9T9L5</accession>
<keyword evidence="4 7" id="KW-0812">Transmembrane</keyword>
<evidence type="ECO:0000256" key="3">
    <source>
        <dbReference type="ARBA" id="ARBA00022452"/>
    </source>
</evidence>
<proteinExistence type="inferred from homology"/>
<sequence length="933" mass="103367">MSRTSRSRYLPATLLAAALSAALPLYSAPAHAAQAAGERPVNLPAGPLGRSLSLFASQRGIALSFDPALTTGLQAPALQGNVSDQEGLQRLLAGSGLQLSARADGSYTLLKAASDGAIPVPTLRVGGGQPGIAYQGGLALDERYIASQASGNGDITSLLKIQPAVQYDNAAQSSFTPGEIKPAEISINGAHFYQNAFIVDGVNFNNDIDPAQEETPYRNFAVPGSSQGMALDTDLLQDIVVLDSNISAAFGGFNGGVVEATTRNPSRELSGKFSMQQSRSEWTNYHIDERMRESFEHASGWGDQPEFEKTTVRASLEGHVTENFGVLASYVSKRSVLPTYLYQENYQDTISAEKKNSELRIDNWFVKGVWQASDRWNVEGSVTYAPERNRYFRSGMQGSDFEIVRDGLQANLKAFWQADWGELEQQLGWSRYDLSRDTESSNWMTWRRSTSKPWGTSPTLTLEGENGDIEQQQKTLSYKLTAGLNPLSLGTSTHRVRAGLELATQTTHYARLDETSTYTTPRTTTTCTNSAGVTDTLTCAMGLTESGNWPGQFLTRRTRVTTGRFAYDTNSVGLWAEDDIQIGRLQVRPGLRVDKDSYMDQTTVAPRLAASFDVTGQGTTLIRAGANRYYGRNIAAWRLREGLGQLTWRNEARNSLDEAWSVGTQSPNSVKFSELDIAYNDELMLGLAQRWQGMEFNFKFVNRKGRDQVIQVSGTTLGEPADDPTLSNSYTTWTNDGRSEADIYSLTVAPLKSIDFAGTRTTALLALDYTDVKYASPTYFDDAEGNRYFDNPVIQYRGAFIRYSDRPVENFNRPWTARLSTITDVPKLHLTWSNFLRYRAGYIDIGDTGVNTEYQGAQVDVWDRREFGAAFTWDTRLAFELPLAGRHALFANIDVFNVLDRVNVYAQSSFTSANASRYYETGRSFWLELGYKF</sequence>
<keyword evidence="6 7" id="KW-0998">Cell outer membrane</keyword>
<evidence type="ECO:0000313" key="11">
    <source>
        <dbReference type="Proteomes" id="UP000515838"/>
    </source>
</evidence>
<reference evidence="10 11" key="1">
    <citation type="submission" date="2020-08" db="EMBL/GenBank/DDBJ databases">
        <title>Streptomycin Non-resistant strain, P. mexicana.</title>
        <authorList>
            <person name="Ganesh-Kumar S."/>
            <person name="Zhe T."/>
            <person name="Yu Z."/>
            <person name="Min Y."/>
        </authorList>
    </citation>
    <scope>NUCLEOTIDE SEQUENCE [LARGE SCALE GENOMIC DNA]</scope>
    <source>
        <strain evidence="10 11">GTZY2</strain>
    </source>
</reference>
<gene>
    <name evidence="10" type="ORF">IAE60_12660</name>
</gene>
<dbReference type="GO" id="GO:0009279">
    <property type="term" value="C:cell outer membrane"/>
    <property type="evidence" value="ECO:0007669"/>
    <property type="project" value="UniProtKB-SubCell"/>
</dbReference>
<dbReference type="InterPro" id="IPR039426">
    <property type="entry name" value="TonB-dep_rcpt-like"/>
</dbReference>
<evidence type="ECO:0000256" key="4">
    <source>
        <dbReference type="ARBA" id="ARBA00022692"/>
    </source>
</evidence>
<dbReference type="SMART" id="SM00965">
    <property type="entry name" value="STN"/>
    <property type="match status" value="1"/>
</dbReference>
<evidence type="ECO:0000256" key="2">
    <source>
        <dbReference type="ARBA" id="ARBA00022448"/>
    </source>
</evidence>
<dbReference type="SUPFAM" id="SSF56935">
    <property type="entry name" value="Porins"/>
    <property type="match status" value="1"/>
</dbReference>
<evidence type="ECO:0000313" key="10">
    <source>
        <dbReference type="EMBL" id="QNN76790.1"/>
    </source>
</evidence>
<evidence type="ECO:0000256" key="1">
    <source>
        <dbReference type="ARBA" id="ARBA00004571"/>
    </source>
</evidence>
<dbReference type="RefSeq" id="WP_187572522.1">
    <property type="nucleotide sequence ID" value="NZ_CP060731.1"/>
</dbReference>
<evidence type="ECO:0000256" key="8">
    <source>
        <dbReference type="SAM" id="SignalP"/>
    </source>
</evidence>
<evidence type="ECO:0000259" key="9">
    <source>
        <dbReference type="SMART" id="SM00965"/>
    </source>
</evidence>
<feature type="chain" id="PRO_5028913277" evidence="8">
    <location>
        <begin position="33"/>
        <end position="933"/>
    </location>
</feature>
<dbReference type="AlphaFoldDB" id="A0A7G9T9L5"/>
<keyword evidence="10" id="KW-0675">Receptor</keyword>
<keyword evidence="3 7" id="KW-1134">Transmembrane beta strand</keyword>
<protein>
    <submittedName>
        <fullName evidence="10">TonB-dependent receptor</fullName>
    </submittedName>
</protein>
<dbReference type="Gene3D" id="3.55.50.30">
    <property type="match status" value="1"/>
</dbReference>
<keyword evidence="2 7" id="KW-0813">Transport</keyword>
<comment type="similarity">
    <text evidence="7">Belongs to the TonB-dependent receptor family.</text>
</comment>
<dbReference type="Pfam" id="PF07660">
    <property type="entry name" value="STN"/>
    <property type="match status" value="1"/>
</dbReference>
<dbReference type="InterPro" id="IPR006311">
    <property type="entry name" value="TAT_signal"/>
</dbReference>
<feature type="signal peptide" evidence="8">
    <location>
        <begin position="1"/>
        <end position="32"/>
    </location>
</feature>
<dbReference type="Proteomes" id="UP000515838">
    <property type="component" value="Chromosome"/>
</dbReference>
<keyword evidence="5 7" id="KW-0472">Membrane</keyword>
<evidence type="ECO:0000256" key="6">
    <source>
        <dbReference type="ARBA" id="ARBA00023237"/>
    </source>
</evidence>
<dbReference type="InterPro" id="IPR036942">
    <property type="entry name" value="Beta-barrel_TonB_sf"/>
</dbReference>
<feature type="domain" description="Secretin/TonB short N-terminal" evidence="9">
    <location>
        <begin position="61"/>
        <end position="112"/>
    </location>
</feature>
<dbReference type="Gene3D" id="2.40.170.20">
    <property type="entry name" value="TonB-dependent receptor, beta-barrel domain"/>
    <property type="match status" value="1"/>
</dbReference>
<dbReference type="EMBL" id="CP060731">
    <property type="protein sequence ID" value="QNN76790.1"/>
    <property type="molecule type" value="Genomic_DNA"/>
</dbReference>
<dbReference type="InterPro" id="IPR011662">
    <property type="entry name" value="Secretin/TonB_short_N"/>
</dbReference>
<dbReference type="PROSITE" id="PS51318">
    <property type="entry name" value="TAT"/>
    <property type="match status" value="1"/>
</dbReference>